<dbReference type="GO" id="GO:0016874">
    <property type="term" value="F:ligase activity"/>
    <property type="evidence" value="ECO:0007669"/>
    <property type="project" value="UniProtKB-KW"/>
</dbReference>
<accession>A0AAN7CL72</accession>
<protein>
    <submittedName>
        <fullName evidence="1">RNA ligase/cyclic nucleotide phosphodiesterase</fullName>
    </submittedName>
</protein>
<organism evidence="1 2">
    <name type="scientific">Corynascus novoguineensis</name>
    <dbReference type="NCBI Taxonomy" id="1126955"/>
    <lineage>
        <taxon>Eukaryota</taxon>
        <taxon>Fungi</taxon>
        <taxon>Dikarya</taxon>
        <taxon>Ascomycota</taxon>
        <taxon>Pezizomycotina</taxon>
        <taxon>Sordariomycetes</taxon>
        <taxon>Sordariomycetidae</taxon>
        <taxon>Sordariales</taxon>
        <taxon>Chaetomiaceae</taxon>
        <taxon>Corynascus</taxon>
    </lineage>
</organism>
<dbReference type="PROSITE" id="PS50007">
    <property type="entry name" value="PIPLC_X_DOMAIN"/>
    <property type="match status" value="1"/>
</dbReference>
<reference evidence="1" key="2">
    <citation type="submission" date="2023-05" db="EMBL/GenBank/DDBJ databases">
        <authorList>
            <consortium name="Lawrence Berkeley National Laboratory"/>
            <person name="Steindorff A."/>
            <person name="Hensen N."/>
            <person name="Bonometti L."/>
            <person name="Westerberg I."/>
            <person name="Brannstrom I.O."/>
            <person name="Guillou S."/>
            <person name="Cros-Aarteil S."/>
            <person name="Calhoun S."/>
            <person name="Haridas S."/>
            <person name="Kuo A."/>
            <person name="Mondo S."/>
            <person name="Pangilinan J."/>
            <person name="Riley R."/>
            <person name="Labutti K."/>
            <person name="Andreopoulos B."/>
            <person name="Lipzen A."/>
            <person name="Chen C."/>
            <person name="Yanf M."/>
            <person name="Daum C."/>
            <person name="Ng V."/>
            <person name="Clum A."/>
            <person name="Ohm R."/>
            <person name="Martin F."/>
            <person name="Silar P."/>
            <person name="Natvig D."/>
            <person name="Lalanne C."/>
            <person name="Gautier V."/>
            <person name="Ament-Velasquez S.L."/>
            <person name="Kruys A."/>
            <person name="Hutchinson M.I."/>
            <person name="Powell A.J."/>
            <person name="Barry K."/>
            <person name="Miller A.N."/>
            <person name="Grigoriev I.V."/>
            <person name="Debuchy R."/>
            <person name="Gladieux P."/>
            <person name="Thoren M.H."/>
            <person name="Johannesson H."/>
        </authorList>
    </citation>
    <scope>NUCLEOTIDE SEQUENCE</scope>
    <source>
        <strain evidence="1">CBS 359.72</strain>
    </source>
</reference>
<name>A0AAN7CL72_9PEZI</name>
<dbReference type="AlphaFoldDB" id="A0AAN7CL72"/>
<keyword evidence="2" id="KW-1185">Reference proteome</keyword>
<dbReference type="EMBL" id="MU857757">
    <property type="protein sequence ID" value="KAK4244109.1"/>
    <property type="molecule type" value="Genomic_DNA"/>
</dbReference>
<evidence type="ECO:0000313" key="2">
    <source>
        <dbReference type="Proteomes" id="UP001303647"/>
    </source>
</evidence>
<sequence>MAAPSDLAERVTNVEERFEDLSGVKIKPGENPYNALIDACEGSPAKIQALYATHRTTRNAQQKEKFLSSEFRELNTDPILLRLENPMIEPGFRDPRHCLVFWARPPNHILKLACHLQTLLQKEAPNLWLMPSYRMHLTTLEIAHSRTAQEIANLVVSMRSVIPSLTGMTYSRRSRLVKPMISYDLSAVAVSFLPASGEEGVSPLSEDPAEHDTHDGNARIADHYTYHHLRRDAFVIASEAVPISSRYVVPSAHITLGRYLTQKDHETPEQRERWVQSIDHINKWLEKEVWDVKDGEFIGEWIVGQERGLEARCGTVWYGGGRTILAGEGF</sequence>
<gene>
    <name evidence="1" type="ORF">C7999DRAFT_17609</name>
</gene>
<comment type="caution">
    <text evidence="1">The sequence shown here is derived from an EMBL/GenBank/DDBJ whole genome shotgun (WGS) entry which is preliminary data.</text>
</comment>
<evidence type="ECO:0000313" key="1">
    <source>
        <dbReference type="EMBL" id="KAK4244109.1"/>
    </source>
</evidence>
<dbReference type="Proteomes" id="UP001303647">
    <property type="component" value="Unassembled WGS sequence"/>
</dbReference>
<dbReference type="InterPro" id="IPR009097">
    <property type="entry name" value="Cyclic_Pdiesterase"/>
</dbReference>
<dbReference type="SUPFAM" id="SSF55144">
    <property type="entry name" value="LigT-like"/>
    <property type="match status" value="1"/>
</dbReference>
<keyword evidence="1" id="KW-0436">Ligase</keyword>
<reference evidence="1" key="1">
    <citation type="journal article" date="2023" name="Mol. Phylogenet. Evol.">
        <title>Genome-scale phylogeny and comparative genomics of the fungal order Sordariales.</title>
        <authorList>
            <person name="Hensen N."/>
            <person name="Bonometti L."/>
            <person name="Westerberg I."/>
            <person name="Brannstrom I.O."/>
            <person name="Guillou S."/>
            <person name="Cros-Aarteil S."/>
            <person name="Calhoun S."/>
            <person name="Haridas S."/>
            <person name="Kuo A."/>
            <person name="Mondo S."/>
            <person name="Pangilinan J."/>
            <person name="Riley R."/>
            <person name="LaButti K."/>
            <person name="Andreopoulos B."/>
            <person name="Lipzen A."/>
            <person name="Chen C."/>
            <person name="Yan M."/>
            <person name="Daum C."/>
            <person name="Ng V."/>
            <person name="Clum A."/>
            <person name="Steindorff A."/>
            <person name="Ohm R.A."/>
            <person name="Martin F."/>
            <person name="Silar P."/>
            <person name="Natvig D.O."/>
            <person name="Lalanne C."/>
            <person name="Gautier V."/>
            <person name="Ament-Velasquez S.L."/>
            <person name="Kruys A."/>
            <person name="Hutchinson M.I."/>
            <person name="Powell A.J."/>
            <person name="Barry K."/>
            <person name="Miller A.N."/>
            <person name="Grigoriev I.V."/>
            <person name="Debuchy R."/>
            <person name="Gladieux P."/>
            <person name="Hiltunen Thoren M."/>
            <person name="Johannesson H."/>
        </authorList>
    </citation>
    <scope>NUCLEOTIDE SEQUENCE</scope>
    <source>
        <strain evidence="1">CBS 359.72</strain>
    </source>
</reference>
<proteinExistence type="predicted"/>